<organism evidence="6 7">
    <name type="scientific">Pelolinea submarina</name>
    <dbReference type="NCBI Taxonomy" id="913107"/>
    <lineage>
        <taxon>Bacteria</taxon>
        <taxon>Bacillati</taxon>
        <taxon>Chloroflexota</taxon>
        <taxon>Anaerolineae</taxon>
        <taxon>Anaerolineales</taxon>
        <taxon>Anaerolineaceae</taxon>
        <taxon>Pelolinea</taxon>
    </lineage>
</organism>
<accession>A0A347ZNA8</accession>
<comment type="subunit">
    <text evidence="5">Part of the ribosomal stalk of the 50S ribosomal subunit. The N-terminus interacts with L11 and the large rRNA to form the base of the stalk. The C-terminus forms an elongated spine to which L12 dimers bind in a sequential fashion forming a multimeric L10(L12)X complex.</text>
</comment>
<dbReference type="Gene3D" id="3.30.70.1730">
    <property type="match status" value="1"/>
</dbReference>
<protein>
    <recommendedName>
        <fullName evidence="4 5">Large ribosomal subunit protein uL10</fullName>
    </recommendedName>
</protein>
<evidence type="ECO:0000256" key="4">
    <source>
        <dbReference type="ARBA" id="ARBA00035202"/>
    </source>
</evidence>
<dbReference type="EMBL" id="QUMS01000002">
    <property type="protein sequence ID" value="REG08391.1"/>
    <property type="molecule type" value="Genomic_DNA"/>
</dbReference>
<dbReference type="RefSeq" id="WP_158674904.1">
    <property type="nucleotide sequence ID" value="NZ_AP018437.1"/>
</dbReference>
<dbReference type="GO" id="GO:0070180">
    <property type="term" value="F:large ribosomal subunit rRNA binding"/>
    <property type="evidence" value="ECO:0007669"/>
    <property type="project" value="UniProtKB-UniRule"/>
</dbReference>
<sequence>MAFTKQEKKEIIASYEKWLKDASAVYVMTYQKMRMKDIDALRADAREVGGELHVVKNTLMKIALENCGMSDGGYFSDSSIVAFAFEDAPSVAKVVDKASSSDLFAVKGGFMDGKVLDAQSVIALSKLPPLPQMRAQLLALIQTPATQLVRTISEPARQVAAVVKAYSEKSPAPAAG</sequence>
<dbReference type="InterPro" id="IPR022973">
    <property type="entry name" value="Ribosomal_uL10_bac"/>
</dbReference>
<comment type="caution">
    <text evidence="6">The sequence shown here is derived from an EMBL/GenBank/DDBJ whole genome shotgun (WGS) entry which is preliminary data.</text>
</comment>
<dbReference type="InterPro" id="IPR047865">
    <property type="entry name" value="Ribosomal_uL10_bac_type"/>
</dbReference>
<reference evidence="6 7" key="1">
    <citation type="submission" date="2018-08" db="EMBL/GenBank/DDBJ databases">
        <title>Genomic Encyclopedia of Type Strains, Phase IV (KMG-IV): sequencing the most valuable type-strain genomes for metagenomic binning, comparative biology and taxonomic classification.</title>
        <authorList>
            <person name="Goeker M."/>
        </authorList>
    </citation>
    <scope>NUCLEOTIDE SEQUENCE [LARGE SCALE GENOMIC DNA]</scope>
    <source>
        <strain evidence="6 7">DSM 23923</strain>
    </source>
</reference>
<evidence type="ECO:0000256" key="3">
    <source>
        <dbReference type="ARBA" id="ARBA00023274"/>
    </source>
</evidence>
<dbReference type="HAMAP" id="MF_00362">
    <property type="entry name" value="Ribosomal_uL10"/>
    <property type="match status" value="1"/>
</dbReference>
<evidence type="ECO:0000313" key="6">
    <source>
        <dbReference type="EMBL" id="REG08391.1"/>
    </source>
</evidence>
<dbReference type="InterPro" id="IPR043141">
    <property type="entry name" value="Ribosomal_uL10-like_sf"/>
</dbReference>
<dbReference type="InterPro" id="IPR001790">
    <property type="entry name" value="Ribosomal_uL10"/>
</dbReference>
<keyword evidence="7" id="KW-1185">Reference proteome</keyword>
<comment type="function">
    <text evidence="5">Forms part of the ribosomal stalk, playing a central role in the interaction of the ribosome with GTP-bound translation factors.</text>
</comment>
<dbReference type="OrthoDB" id="9808307at2"/>
<dbReference type="SUPFAM" id="SSF160369">
    <property type="entry name" value="Ribosomal protein L10-like"/>
    <property type="match status" value="1"/>
</dbReference>
<dbReference type="GO" id="GO:0006412">
    <property type="term" value="P:translation"/>
    <property type="evidence" value="ECO:0007669"/>
    <property type="project" value="UniProtKB-UniRule"/>
</dbReference>
<keyword evidence="3 5" id="KW-0687">Ribonucleoprotein</keyword>
<evidence type="ECO:0000256" key="1">
    <source>
        <dbReference type="ARBA" id="ARBA00008889"/>
    </source>
</evidence>
<name>A0A347ZNA8_9CHLR</name>
<evidence type="ECO:0000313" key="7">
    <source>
        <dbReference type="Proteomes" id="UP000256388"/>
    </source>
</evidence>
<dbReference type="Proteomes" id="UP000256388">
    <property type="component" value="Unassembled WGS sequence"/>
</dbReference>
<dbReference type="NCBIfam" id="NF000955">
    <property type="entry name" value="PRK00099.1-1"/>
    <property type="match status" value="1"/>
</dbReference>
<dbReference type="GO" id="GO:0005840">
    <property type="term" value="C:ribosome"/>
    <property type="evidence" value="ECO:0007669"/>
    <property type="project" value="UniProtKB-KW"/>
</dbReference>
<keyword evidence="5" id="KW-0694">RNA-binding</keyword>
<dbReference type="PANTHER" id="PTHR11560">
    <property type="entry name" value="39S RIBOSOMAL PROTEIN L10, MITOCHONDRIAL"/>
    <property type="match status" value="1"/>
</dbReference>
<dbReference type="AlphaFoldDB" id="A0A347ZNA8"/>
<dbReference type="Pfam" id="PF00466">
    <property type="entry name" value="Ribosomal_L10"/>
    <property type="match status" value="1"/>
</dbReference>
<keyword evidence="5" id="KW-0699">rRNA-binding</keyword>
<dbReference type="Gene3D" id="6.10.250.290">
    <property type="match status" value="1"/>
</dbReference>
<proteinExistence type="inferred from homology"/>
<evidence type="ECO:0000256" key="5">
    <source>
        <dbReference type="HAMAP-Rule" id="MF_00362"/>
    </source>
</evidence>
<evidence type="ECO:0000256" key="2">
    <source>
        <dbReference type="ARBA" id="ARBA00022980"/>
    </source>
</evidence>
<keyword evidence="2 5" id="KW-0689">Ribosomal protein</keyword>
<dbReference type="GO" id="GO:1990904">
    <property type="term" value="C:ribonucleoprotein complex"/>
    <property type="evidence" value="ECO:0007669"/>
    <property type="project" value="UniProtKB-KW"/>
</dbReference>
<gene>
    <name evidence="5" type="primary">rplJ</name>
    <name evidence="6" type="ORF">DFR64_1758</name>
</gene>
<comment type="similarity">
    <text evidence="1 5">Belongs to the universal ribosomal protein uL10 family.</text>
</comment>
<dbReference type="CDD" id="cd05797">
    <property type="entry name" value="Ribosomal_L10"/>
    <property type="match status" value="1"/>
</dbReference>